<dbReference type="Pfam" id="PF04104">
    <property type="entry name" value="DNA_primase_lrg"/>
    <property type="match status" value="1"/>
</dbReference>
<dbReference type="EMBL" id="PDCK01000042">
    <property type="protein sequence ID" value="PRQ38733.1"/>
    <property type="molecule type" value="Genomic_DNA"/>
</dbReference>
<evidence type="ECO:0000256" key="3">
    <source>
        <dbReference type="ARBA" id="ARBA00022515"/>
    </source>
</evidence>
<dbReference type="GO" id="GO:0051539">
    <property type="term" value="F:4 iron, 4 sulfur cluster binding"/>
    <property type="evidence" value="ECO:0007669"/>
    <property type="project" value="UniProtKB-KW"/>
</dbReference>
<dbReference type="Proteomes" id="UP000238479">
    <property type="component" value="Chromosome 4"/>
</dbReference>
<dbReference type="Gramene" id="PRQ38733">
    <property type="protein sequence ID" value="PRQ38733"/>
    <property type="gene ID" value="RchiOBHm_Chr4g0417241"/>
</dbReference>
<evidence type="ECO:0000256" key="6">
    <source>
        <dbReference type="ARBA" id="ARBA00023004"/>
    </source>
</evidence>
<name>A0A2P6QX23_ROSCH</name>
<feature type="domain" description="DNA primase large subunit C-terminal" evidence="8">
    <location>
        <begin position="69"/>
        <end position="130"/>
    </location>
</feature>
<keyword evidence="2" id="KW-0004">4Fe-4S</keyword>
<dbReference type="STRING" id="74649.A0A2P6QX23"/>
<keyword evidence="7" id="KW-0411">Iron-sulfur</keyword>
<dbReference type="GO" id="GO:0046872">
    <property type="term" value="F:metal ion binding"/>
    <property type="evidence" value="ECO:0007669"/>
    <property type="project" value="UniProtKB-KW"/>
</dbReference>
<dbReference type="GO" id="GO:0006269">
    <property type="term" value="P:DNA replication, synthesis of primer"/>
    <property type="evidence" value="ECO:0007669"/>
    <property type="project" value="UniProtKB-KW"/>
</dbReference>
<keyword evidence="3" id="KW-0639">Primosome</keyword>
<keyword evidence="4" id="KW-0235">DNA replication</keyword>
<evidence type="ECO:0000313" key="9">
    <source>
        <dbReference type="EMBL" id="PRQ38733.1"/>
    </source>
</evidence>
<gene>
    <name evidence="9" type="ORF">RchiOBHm_Chr4g0417241</name>
</gene>
<evidence type="ECO:0000256" key="4">
    <source>
        <dbReference type="ARBA" id="ARBA00022705"/>
    </source>
</evidence>
<evidence type="ECO:0000256" key="7">
    <source>
        <dbReference type="ARBA" id="ARBA00023014"/>
    </source>
</evidence>
<organism evidence="9 10">
    <name type="scientific">Rosa chinensis</name>
    <name type="common">China rose</name>
    <dbReference type="NCBI Taxonomy" id="74649"/>
    <lineage>
        <taxon>Eukaryota</taxon>
        <taxon>Viridiplantae</taxon>
        <taxon>Streptophyta</taxon>
        <taxon>Embryophyta</taxon>
        <taxon>Tracheophyta</taxon>
        <taxon>Spermatophyta</taxon>
        <taxon>Magnoliopsida</taxon>
        <taxon>eudicotyledons</taxon>
        <taxon>Gunneridae</taxon>
        <taxon>Pentapetalae</taxon>
        <taxon>rosids</taxon>
        <taxon>fabids</taxon>
        <taxon>Rosales</taxon>
        <taxon>Rosaceae</taxon>
        <taxon>Rosoideae</taxon>
        <taxon>Rosoideae incertae sedis</taxon>
        <taxon>Rosa</taxon>
    </lineage>
</organism>
<protein>
    <submittedName>
        <fullName evidence="9">Putative DNA primase large subunit, eukaryotic/archaeal</fullName>
    </submittedName>
</protein>
<comment type="caution">
    <text evidence="9">The sequence shown here is derived from an EMBL/GenBank/DDBJ whole genome shotgun (WGS) entry which is preliminary data.</text>
</comment>
<keyword evidence="10" id="KW-1185">Reference proteome</keyword>
<evidence type="ECO:0000256" key="2">
    <source>
        <dbReference type="ARBA" id="ARBA00022485"/>
    </source>
</evidence>
<sequence>MTSKLDMHDITGYIRLDRTIAANKQSYLMDFAVSDLLQRPSNISVLYWPLLFWKYLVDYFLKLHMLAHYFSCDSEENLTVALSRMGVNCRALGDVMNVWNKHYQLACTVTFEAVQGTSCEAGINHPNQYFSDSQIIMKSMVH</sequence>
<dbReference type="AlphaFoldDB" id="A0A2P6QX23"/>
<evidence type="ECO:0000259" key="8">
    <source>
        <dbReference type="Pfam" id="PF04104"/>
    </source>
</evidence>
<proteinExistence type="predicted"/>
<keyword evidence="5" id="KW-0479">Metal-binding</keyword>
<evidence type="ECO:0000313" key="10">
    <source>
        <dbReference type="Proteomes" id="UP000238479"/>
    </source>
</evidence>
<evidence type="ECO:0000256" key="5">
    <source>
        <dbReference type="ARBA" id="ARBA00022723"/>
    </source>
</evidence>
<accession>A0A2P6QX23</accession>
<reference evidence="9 10" key="1">
    <citation type="journal article" date="2018" name="Nat. Genet.">
        <title>The Rosa genome provides new insights in the design of modern roses.</title>
        <authorList>
            <person name="Bendahmane M."/>
        </authorList>
    </citation>
    <scope>NUCLEOTIDE SEQUENCE [LARGE SCALE GENOMIC DNA]</scope>
    <source>
        <strain evidence="10">cv. Old Blush</strain>
    </source>
</reference>
<dbReference type="InterPro" id="IPR058560">
    <property type="entry name" value="DNA_primase_C"/>
</dbReference>
<evidence type="ECO:0000256" key="1">
    <source>
        <dbReference type="ARBA" id="ARBA00001966"/>
    </source>
</evidence>
<keyword evidence="6" id="KW-0408">Iron</keyword>
<comment type="cofactor">
    <cofactor evidence="1">
        <name>[4Fe-4S] cluster</name>
        <dbReference type="ChEBI" id="CHEBI:49883"/>
    </cofactor>
</comment>